<gene>
    <name evidence="12" type="ORF">PFICI_10929</name>
</gene>
<feature type="region of interest" description="Disordered" evidence="11">
    <location>
        <begin position="246"/>
        <end position="281"/>
    </location>
</feature>
<name>W3WT75_PESFW</name>
<evidence type="ECO:0000256" key="3">
    <source>
        <dbReference type="ARBA" id="ARBA00011167"/>
    </source>
</evidence>
<evidence type="ECO:0000256" key="5">
    <source>
        <dbReference type="ARBA" id="ARBA00022552"/>
    </source>
</evidence>
<comment type="similarity">
    <text evidence="2 10">Belongs to the RRP36 family.</text>
</comment>
<dbReference type="eggNOG" id="KOG3190">
    <property type="taxonomic scope" value="Eukaryota"/>
</dbReference>
<keyword evidence="4 10" id="KW-0690">Ribosome biogenesis</keyword>
<feature type="region of interest" description="Disordered" evidence="11">
    <location>
        <begin position="308"/>
        <end position="336"/>
    </location>
</feature>
<feature type="compositionally biased region" description="Low complexity" evidence="11">
    <location>
        <begin position="58"/>
        <end position="72"/>
    </location>
</feature>
<accession>W3WT75</accession>
<feature type="compositionally biased region" description="Acidic residues" evidence="11">
    <location>
        <begin position="73"/>
        <end position="87"/>
    </location>
</feature>
<protein>
    <recommendedName>
        <fullName evidence="10">rRNA biogenesis protein RRP36</fullName>
    </recommendedName>
</protein>
<feature type="compositionally biased region" description="Basic and acidic residues" evidence="11">
    <location>
        <begin position="322"/>
        <end position="336"/>
    </location>
</feature>
<dbReference type="OMA" id="ERKEMPW"/>
<keyword evidence="7 10" id="KW-0539">Nucleus</keyword>
<feature type="compositionally biased region" description="Basic and acidic residues" evidence="11">
    <location>
        <begin position="254"/>
        <end position="277"/>
    </location>
</feature>
<dbReference type="OrthoDB" id="448446at2759"/>
<sequence length="336" mass="38231">MNHSQQSKRKFPFSGLQRRVRARKDEPEPDFAEDYESESSQDGNQDDDDDASDDSQDQDGASLSGSAMNEDGQSQDEDDEDDSDDGEPSNPSLAASQISFGALAKAQASLPAVSRRKHKKPGDEESGDDSDSDSSPEEFDRHGKSKIKPVAGRAHKHAPAEMTSKKPVTRRRQVVDVASASKPAARDPRFGPPLHSTAADAERAQDALRRNYAFLGSYRDSEMAALRTRIKKTKDPFEKQRLERELASMQSRKQAQERRDAEHRVIDEHRKKEKELVRQGVKSQPFYLKKSEQRKRVFTERFQGMKKRQVDKAIVRRRKKDVAKERKELPMERRAR</sequence>
<dbReference type="InParanoid" id="W3WT75"/>
<evidence type="ECO:0000256" key="4">
    <source>
        <dbReference type="ARBA" id="ARBA00022517"/>
    </source>
</evidence>
<dbReference type="Proteomes" id="UP000030651">
    <property type="component" value="Unassembled WGS sequence"/>
</dbReference>
<dbReference type="RefSeq" id="XP_007837701.1">
    <property type="nucleotide sequence ID" value="XM_007839510.1"/>
</dbReference>
<comment type="subunit">
    <text evidence="3 10">Associates with 90S and pre-40S pre-ribosomal particles.</text>
</comment>
<proteinExistence type="inferred from homology"/>
<evidence type="ECO:0000256" key="11">
    <source>
        <dbReference type="SAM" id="MobiDB-lite"/>
    </source>
</evidence>
<dbReference type="Pfam" id="PF06102">
    <property type="entry name" value="RRP36"/>
    <property type="match status" value="1"/>
</dbReference>
<dbReference type="GO" id="GO:0005730">
    <property type="term" value="C:nucleolus"/>
    <property type="evidence" value="ECO:0007669"/>
    <property type="project" value="UniProtKB-SubCell"/>
</dbReference>
<keyword evidence="6" id="KW-0175">Coiled coil</keyword>
<dbReference type="PANTHER" id="PTHR21738:SF0">
    <property type="entry name" value="RIBOSOMAL RNA PROCESSING PROTEIN 36 HOMOLOG"/>
    <property type="match status" value="1"/>
</dbReference>
<dbReference type="HOGENOM" id="CLU_048802_0_0_1"/>
<keyword evidence="5 10" id="KW-0698">rRNA processing</keyword>
<feature type="region of interest" description="Disordered" evidence="11">
    <location>
        <begin position="1"/>
        <end position="203"/>
    </location>
</feature>
<evidence type="ECO:0000256" key="8">
    <source>
        <dbReference type="ARBA" id="ARBA00023274"/>
    </source>
</evidence>
<evidence type="ECO:0000256" key="10">
    <source>
        <dbReference type="RuleBase" id="RU368027"/>
    </source>
</evidence>
<evidence type="ECO:0000313" key="12">
    <source>
        <dbReference type="EMBL" id="ETS77055.1"/>
    </source>
</evidence>
<evidence type="ECO:0000256" key="6">
    <source>
        <dbReference type="ARBA" id="ARBA00023054"/>
    </source>
</evidence>
<dbReference type="GeneID" id="19275942"/>
<dbReference type="AlphaFoldDB" id="W3WT75"/>
<evidence type="ECO:0000256" key="9">
    <source>
        <dbReference type="ARBA" id="ARBA00025053"/>
    </source>
</evidence>
<dbReference type="STRING" id="1229662.W3WT75"/>
<dbReference type="EMBL" id="KI912116">
    <property type="protein sequence ID" value="ETS77055.1"/>
    <property type="molecule type" value="Genomic_DNA"/>
</dbReference>
<feature type="compositionally biased region" description="Basic residues" evidence="11">
    <location>
        <begin position="143"/>
        <end position="157"/>
    </location>
</feature>
<comment type="subcellular location">
    <subcellularLocation>
        <location evidence="1 10">Nucleus</location>
        <location evidence="1 10">Nucleolus</location>
    </subcellularLocation>
</comment>
<evidence type="ECO:0000256" key="7">
    <source>
        <dbReference type="ARBA" id="ARBA00023242"/>
    </source>
</evidence>
<dbReference type="PANTHER" id="PTHR21738">
    <property type="entry name" value="RIBOSOMAL RNA PROCESSING PROTEIN 36 HOMOLOG"/>
    <property type="match status" value="1"/>
</dbReference>
<dbReference type="InterPro" id="IPR009292">
    <property type="entry name" value="RRP36"/>
</dbReference>
<evidence type="ECO:0000313" key="13">
    <source>
        <dbReference type="Proteomes" id="UP000030651"/>
    </source>
</evidence>
<dbReference type="FunCoup" id="W3WT75">
    <property type="interactions" value="534"/>
</dbReference>
<feature type="compositionally biased region" description="Basic residues" evidence="11">
    <location>
        <begin position="1"/>
        <end position="11"/>
    </location>
</feature>
<comment type="function">
    <text evidence="9 10">Component of the 90S pre-ribosome involved in the maturation of rRNAs. Required for early cleavages of the pre-RNAs in the 40S ribosomal subunit maturation pathway.</text>
</comment>
<evidence type="ECO:0000256" key="1">
    <source>
        <dbReference type="ARBA" id="ARBA00004604"/>
    </source>
</evidence>
<keyword evidence="8 10" id="KW-0687">Ribonucleoprotein</keyword>
<evidence type="ECO:0000256" key="2">
    <source>
        <dbReference type="ARBA" id="ARBA00009418"/>
    </source>
</evidence>
<dbReference type="GO" id="GO:0000462">
    <property type="term" value="P:maturation of SSU-rRNA from tricistronic rRNA transcript (SSU-rRNA, 5.8S rRNA, LSU-rRNA)"/>
    <property type="evidence" value="ECO:0007669"/>
    <property type="project" value="TreeGrafter"/>
</dbReference>
<feature type="compositionally biased region" description="Acidic residues" evidence="11">
    <location>
        <begin position="124"/>
        <end position="137"/>
    </location>
</feature>
<reference evidence="13" key="1">
    <citation type="journal article" date="2015" name="BMC Genomics">
        <title>Genomic and transcriptomic analysis of the endophytic fungus Pestalotiopsis fici reveals its lifestyle and high potential for synthesis of natural products.</title>
        <authorList>
            <person name="Wang X."/>
            <person name="Zhang X."/>
            <person name="Liu L."/>
            <person name="Xiang M."/>
            <person name="Wang W."/>
            <person name="Sun X."/>
            <person name="Che Y."/>
            <person name="Guo L."/>
            <person name="Liu G."/>
            <person name="Guo L."/>
            <person name="Wang C."/>
            <person name="Yin W.B."/>
            <person name="Stadler M."/>
            <person name="Zhang X."/>
            <person name="Liu X."/>
        </authorList>
    </citation>
    <scope>NUCLEOTIDE SEQUENCE [LARGE SCALE GENOMIC DNA]</scope>
    <source>
        <strain evidence="13">W106-1 / CGMCC3.15140</strain>
    </source>
</reference>
<dbReference type="GO" id="GO:0030686">
    <property type="term" value="C:90S preribosome"/>
    <property type="evidence" value="ECO:0007669"/>
    <property type="project" value="TreeGrafter"/>
</dbReference>
<dbReference type="KEGG" id="pfy:PFICI_10929"/>
<keyword evidence="13" id="KW-1185">Reference proteome</keyword>
<organism evidence="12 13">
    <name type="scientific">Pestalotiopsis fici (strain W106-1 / CGMCC3.15140)</name>
    <dbReference type="NCBI Taxonomy" id="1229662"/>
    <lineage>
        <taxon>Eukaryota</taxon>
        <taxon>Fungi</taxon>
        <taxon>Dikarya</taxon>
        <taxon>Ascomycota</taxon>
        <taxon>Pezizomycotina</taxon>
        <taxon>Sordariomycetes</taxon>
        <taxon>Xylariomycetidae</taxon>
        <taxon>Amphisphaeriales</taxon>
        <taxon>Sporocadaceae</taxon>
        <taxon>Pestalotiopsis</taxon>
    </lineage>
</organism>
<feature type="compositionally biased region" description="Acidic residues" evidence="11">
    <location>
        <begin position="27"/>
        <end position="57"/>
    </location>
</feature>